<proteinExistence type="predicted"/>
<keyword evidence="2" id="KW-1185">Reference proteome</keyword>
<dbReference type="Proteomes" id="UP000054978">
    <property type="component" value="Unassembled WGS sequence"/>
</dbReference>
<dbReference type="STRING" id="1777144.AWB83_05797"/>
<evidence type="ECO:0000313" key="2">
    <source>
        <dbReference type="Proteomes" id="UP000054978"/>
    </source>
</evidence>
<evidence type="ECO:0000313" key="1">
    <source>
        <dbReference type="EMBL" id="SAK97250.1"/>
    </source>
</evidence>
<name>A0A158DS48_9BURK</name>
<comment type="caution">
    <text evidence="1">The sequence shown here is derived from an EMBL/GenBank/DDBJ whole genome shotgun (WGS) entry which is preliminary data.</text>
</comment>
<accession>A0A158DS48</accession>
<protein>
    <submittedName>
        <fullName evidence="1">Uncharacterized protein</fullName>
    </submittedName>
</protein>
<sequence>MLAPAIQRRDVRLSIRLFNFDILIIKKIKEMGGLQETAHIGALNALSNQRCSVTNFVTRYASIASLPPSEP</sequence>
<dbReference type="AlphaFoldDB" id="A0A158DS48"/>
<gene>
    <name evidence="1" type="ORF">AWB83_05797</name>
</gene>
<organism evidence="1 2">
    <name type="scientific">Caballeronia ptereochthonis</name>
    <dbReference type="NCBI Taxonomy" id="1777144"/>
    <lineage>
        <taxon>Bacteria</taxon>
        <taxon>Pseudomonadati</taxon>
        <taxon>Pseudomonadota</taxon>
        <taxon>Betaproteobacteria</taxon>
        <taxon>Burkholderiales</taxon>
        <taxon>Burkholderiaceae</taxon>
        <taxon>Caballeronia</taxon>
    </lineage>
</organism>
<reference evidence="1" key="1">
    <citation type="submission" date="2016-01" db="EMBL/GenBank/DDBJ databases">
        <authorList>
            <person name="Peeters C."/>
        </authorList>
    </citation>
    <scope>NUCLEOTIDE SEQUENCE [LARGE SCALE GENOMIC DNA]</scope>
    <source>
        <strain evidence="1">LMG 29326</strain>
    </source>
</reference>
<dbReference type="EMBL" id="FCOB02000036">
    <property type="protein sequence ID" value="SAK97250.1"/>
    <property type="molecule type" value="Genomic_DNA"/>
</dbReference>